<organism evidence="3 4">
    <name type="scientific">Nocardia otitidiscaviarum</name>
    <dbReference type="NCBI Taxonomy" id="1823"/>
    <lineage>
        <taxon>Bacteria</taxon>
        <taxon>Bacillati</taxon>
        <taxon>Actinomycetota</taxon>
        <taxon>Actinomycetes</taxon>
        <taxon>Mycobacteriales</taxon>
        <taxon>Nocardiaceae</taxon>
        <taxon>Nocardia</taxon>
    </lineage>
</organism>
<dbReference type="InterPro" id="IPR012349">
    <property type="entry name" value="Split_barrel_FMN-bd"/>
</dbReference>
<dbReference type="Pfam" id="PF01243">
    <property type="entry name" value="PNPOx_N"/>
    <property type="match status" value="1"/>
</dbReference>
<evidence type="ECO:0000313" key="3">
    <source>
        <dbReference type="EMBL" id="SUA73130.1"/>
    </source>
</evidence>
<feature type="domain" description="Pyridoxamine 5'-phosphate oxidase N-terminal" evidence="2">
    <location>
        <begin position="7"/>
        <end position="108"/>
    </location>
</feature>
<sequence length="123" mass="13897">MVATLTPAQIDYLRSQRLGRLATIRPDGSPQNNPVGYRYDEILGVIDIGGYRMGATQKFRNLDKEQRVSFVVDDIKSVDPWEVRCLEIRGTAVALRDVEPYADGMSRELIRITPERVLAFGID</sequence>
<dbReference type="PANTHER" id="PTHR35176:SF6">
    <property type="entry name" value="HEME OXYGENASE HI_0854-RELATED"/>
    <property type="match status" value="1"/>
</dbReference>
<evidence type="ECO:0000313" key="4">
    <source>
        <dbReference type="Proteomes" id="UP000255467"/>
    </source>
</evidence>
<dbReference type="GO" id="GO:0070967">
    <property type="term" value="F:coenzyme F420 binding"/>
    <property type="evidence" value="ECO:0007669"/>
    <property type="project" value="TreeGrafter"/>
</dbReference>
<proteinExistence type="predicted"/>
<dbReference type="InterPro" id="IPR024031">
    <property type="entry name" value="MSMEG_5819/OxyR"/>
</dbReference>
<dbReference type="STRING" id="1406858.GCA_000710895_01410"/>
<dbReference type="EMBL" id="UGRY01000002">
    <property type="protein sequence ID" value="SUA73130.1"/>
    <property type="molecule type" value="Genomic_DNA"/>
</dbReference>
<dbReference type="InterPro" id="IPR052019">
    <property type="entry name" value="F420H2_bilvrd_red/Heme_oxyg"/>
</dbReference>
<keyword evidence="4" id="KW-1185">Reference proteome</keyword>
<dbReference type="NCBIfam" id="TIGR04023">
    <property type="entry name" value="PPOX_MSMEG_5819"/>
    <property type="match status" value="1"/>
</dbReference>
<dbReference type="OrthoDB" id="3693562at2"/>
<dbReference type="PANTHER" id="PTHR35176">
    <property type="entry name" value="HEME OXYGENASE HI_0854-RELATED"/>
    <property type="match status" value="1"/>
</dbReference>
<dbReference type="RefSeq" id="WP_039816950.1">
    <property type="nucleotide sequence ID" value="NZ_UGRY01000002.1"/>
</dbReference>
<protein>
    <submittedName>
        <fullName evidence="3">PPOX class probable F420-dependent enzyme, MSMEG_5819 family</fullName>
    </submittedName>
</protein>
<evidence type="ECO:0000256" key="1">
    <source>
        <dbReference type="ARBA" id="ARBA00023002"/>
    </source>
</evidence>
<accession>A0A378Y9A5</accession>
<dbReference type="GO" id="GO:0016627">
    <property type="term" value="F:oxidoreductase activity, acting on the CH-CH group of donors"/>
    <property type="evidence" value="ECO:0007669"/>
    <property type="project" value="TreeGrafter"/>
</dbReference>
<evidence type="ECO:0000259" key="2">
    <source>
        <dbReference type="Pfam" id="PF01243"/>
    </source>
</evidence>
<dbReference type="SUPFAM" id="SSF50475">
    <property type="entry name" value="FMN-binding split barrel"/>
    <property type="match status" value="1"/>
</dbReference>
<dbReference type="AlphaFoldDB" id="A0A378Y9A5"/>
<dbReference type="Proteomes" id="UP000255467">
    <property type="component" value="Unassembled WGS sequence"/>
</dbReference>
<gene>
    <name evidence="3" type="ORF">NCTC1934_00565</name>
</gene>
<dbReference type="GO" id="GO:0005829">
    <property type="term" value="C:cytosol"/>
    <property type="evidence" value="ECO:0007669"/>
    <property type="project" value="TreeGrafter"/>
</dbReference>
<dbReference type="Gene3D" id="2.30.110.10">
    <property type="entry name" value="Electron Transport, Fmn-binding Protein, Chain A"/>
    <property type="match status" value="1"/>
</dbReference>
<reference evidence="3 4" key="1">
    <citation type="submission" date="2018-06" db="EMBL/GenBank/DDBJ databases">
        <authorList>
            <consortium name="Pathogen Informatics"/>
            <person name="Doyle S."/>
        </authorList>
    </citation>
    <scope>NUCLEOTIDE SEQUENCE [LARGE SCALE GENOMIC DNA]</scope>
    <source>
        <strain evidence="3 4">NCTC1934</strain>
    </source>
</reference>
<name>A0A378Y9A5_9NOCA</name>
<keyword evidence="1" id="KW-0560">Oxidoreductase</keyword>
<dbReference type="InterPro" id="IPR011576">
    <property type="entry name" value="Pyridox_Oxase_N"/>
</dbReference>